<sequence>MEPIKNGSFSYSPTDGFLNNGVPRADKKTLRQYLHPVRPYRQQQTWAPPKVTGKWCKAQLAHYGVKPLMGSRAELEARLRAAHAAGLLAKQPAEVKVMEKYMRKEWRAGCEEWARRVKSEKKDEGDGSGVPVKFEVGAAADVKNESSMDGAGGLQLDGEVPMVDVKKERKQTNTTAFSKKHVLGTWDVSCPDIQANWARTESLTILLFQDIESNSVVGEIIFGAMEGVLKLRTNPSTRNPRVGFDWAGVAGDGGAQAAEKEGEIRFYNRGERAHGRFQCIEGVGRGVEFEAVKVRELPIRGKVDFLRYAAPAGSIPEASTKEK</sequence>
<keyword evidence="3" id="KW-1185">Reference proteome</keyword>
<evidence type="ECO:0000313" key="2">
    <source>
        <dbReference type="EMBL" id="RPB16692.1"/>
    </source>
</evidence>
<dbReference type="AlphaFoldDB" id="A0A3N4L5B3"/>
<dbReference type="Proteomes" id="UP000277580">
    <property type="component" value="Unassembled WGS sequence"/>
</dbReference>
<gene>
    <name evidence="2" type="ORF">P167DRAFT_570457</name>
</gene>
<dbReference type="OrthoDB" id="4121058at2759"/>
<dbReference type="EMBL" id="ML119108">
    <property type="protein sequence ID" value="RPB16692.1"/>
    <property type="molecule type" value="Genomic_DNA"/>
</dbReference>
<name>A0A3N4L5B3_9PEZI</name>
<evidence type="ECO:0000313" key="3">
    <source>
        <dbReference type="Proteomes" id="UP000277580"/>
    </source>
</evidence>
<accession>A0A3N4L5B3</accession>
<feature type="region of interest" description="Disordered" evidence="1">
    <location>
        <begin position="1"/>
        <end position="22"/>
    </location>
</feature>
<organism evidence="2 3">
    <name type="scientific">Morchella conica CCBAS932</name>
    <dbReference type="NCBI Taxonomy" id="1392247"/>
    <lineage>
        <taxon>Eukaryota</taxon>
        <taxon>Fungi</taxon>
        <taxon>Dikarya</taxon>
        <taxon>Ascomycota</taxon>
        <taxon>Pezizomycotina</taxon>
        <taxon>Pezizomycetes</taxon>
        <taxon>Pezizales</taxon>
        <taxon>Morchellaceae</taxon>
        <taxon>Morchella</taxon>
    </lineage>
</organism>
<protein>
    <submittedName>
        <fullName evidence="2">Uncharacterized protein</fullName>
    </submittedName>
</protein>
<evidence type="ECO:0000256" key="1">
    <source>
        <dbReference type="SAM" id="MobiDB-lite"/>
    </source>
</evidence>
<reference evidence="2 3" key="1">
    <citation type="journal article" date="2018" name="Nat. Ecol. Evol.">
        <title>Pezizomycetes genomes reveal the molecular basis of ectomycorrhizal truffle lifestyle.</title>
        <authorList>
            <person name="Murat C."/>
            <person name="Payen T."/>
            <person name="Noel B."/>
            <person name="Kuo A."/>
            <person name="Morin E."/>
            <person name="Chen J."/>
            <person name="Kohler A."/>
            <person name="Krizsan K."/>
            <person name="Balestrini R."/>
            <person name="Da Silva C."/>
            <person name="Montanini B."/>
            <person name="Hainaut M."/>
            <person name="Levati E."/>
            <person name="Barry K.W."/>
            <person name="Belfiori B."/>
            <person name="Cichocki N."/>
            <person name="Clum A."/>
            <person name="Dockter R.B."/>
            <person name="Fauchery L."/>
            <person name="Guy J."/>
            <person name="Iotti M."/>
            <person name="Le Tacon F."/>
            <person name="Lindquist E.A."/>
            <person name="Lipzen A."/>
            <person name="Malagnac F."/>
            <person name="Mello A."/>
            <person name="Molinier V."/>
            <person name="Miyauchi S."/>
            <person name="Poulain J."/>
            <person name="Riccioni C."/>
            <person name="Rubini A."/>
            <person name="Sitrit Y."/>
            <person name="Splivallo R."/>
            <person name="Traeger S."/>
            <person name="Wang M."/>
            <person name="Zifcakova L."/>
            <person name="Wipf D."/>
            <person name="Zambonelli A."/>
            <person name="Paolocci F."/>
            <person name="Nowrousian M."/>
            <person name="Ottonello S."/>
            <person name="Baldrian P."/>
            <person name="Spatafora J.W."/>
            <person name="Henrissat B."/>
            <person name="Nagy L.G."/>
            <person name="Aury J.M."/>
            <person name="Wincker P."/>
            <person name="Grigoriev I.V."/>
            <person name="Bonfante P."/>
            <person name="Martin F.M."/>
        </authorList>
    </citation>
    <scope>NUCLEOTIDE SEQUENCE [LARGE SCALE GENOMIC DNA]</scope>
    <source>
        <strain evidence="2 3">CCBAS932</strain>
    </source>
</reference>
<proteinExistence type="predicted"/>
<dbReference type="InParanoid" id="A0A3N4L5B3"/>